<protein>
    <submittedName>
        <fullName evidence="2">Uncharacterized protein</fullName>
    </submittedName>
</protein>
<organism evidence="2 3">
    <name type="scientific">Bosea lathyri</name>
    <dbReference type="NCBI Taxonomy" id="1036778"/>
    <lineage>
        <taxon>Bacteria</taxon>
        <taxon>Pseudomonadati</taxon>
        <taxon>Pseudomonadota</taxon>
        <taxon>Alphaproteobacteria</taxon>
        <taxon>Hyphomicrobiales</taxon>
        <taxon>Boseaceae</taxon>
        <taxon>Bosea</taxon>
    </lineage>
</organism>
<evidence type="ECO:0000313" key="3">
    <source>
        <dbReference type="Proteomes" id="UP000236743"/>
    </source>
</evidence>
<reference evidence="2 3" key="1">
    <citation type="submission" date="2016-10" db="EMBL/GenBank/DDBJ databases">
        <authorList>
            <person name="de Groot N.N."/>
        </authorList>
    </citation>
    <scope>NUCLEOTIDE SEQUENCE [LARGE SCALE GENOMIC DNA]</scope>
    <source>
        <strain evidence="2 3">DSM 26656</strain>
    </source>
</reference>
<proteinExistence type="predicted"/>
<keyword evidence="3" id="KW-1185">Reference proteome</keyword>
<dbReference type="RefSeq" id="WP_244595713.1">
    <property type="nucleotide sequence ID" value="NZ_FNUY01000010.1"/>
</dbReference>
<dbReference type="AlphaFoldDB" id="A0A1H6CIT9"/>
<gene>
    <name evidence="2" type="ORF">SAMN04488115_110120</name>
</gene>
<sequence length="150" mass="16240">MCDYSLHHVMSTPAKVGDVLKSTSFSNSGTRGFCVAAQPAVAVCVLPGTELAFDNDIECDRLVGFLPHRKIAARVGRFRQVDPDNPYVHHDAIELPDGQIIMVTNLSEGQRVTVLQLPAVPQPEGEAKALPAEDALPQAQELPKQERATT</sequence>
<name>A0A1H6CIT9_9HYPH</name>
<evidence type="ECO:0000313" key="2">
    <source>
        <dbReference type="EMBL" id="SEG72306.1"/>
    </source>
</evidence>
<accession>A0A1H6CIT9</accession>
<dbReference type="Proteomes" id="UP000236743">
    <property type="component" value="Unassembled WGS sequence"/>
</dbReference>
<evidence type="ECO:0000256" key="1">
    <source>
        <dbReference type="SAM" id="MobiDB-lite"/>
    </source>
</evidence>
<dbReference type="EMBL" id="FNUY01000010">
    <property type="protein sequence ID" value="SEG72306.1"/>
    <property type="molecule type" value="Genomic_DNA"/>
</dbReference>
<feature type="region of interest" description="Disordered" evidence="1">
    <location>
        <begin position="124"/>
        <end position="150"/>
    </location>
</feature>